<sequence length="613" mass="67061">MEDGASDFSDWEVLSASSGVGGDDAVLVSGEGGDVLHDHFALDPSSSTGFSGEGSWSEAASDDVEIESGLGSVDRCGSAMQEQTDLIGAVDSSAQLQFGGIDVTAQASPVFGASVACGGGAHEKQTAGLSCGEFDSIPQAALQGLEGILDSDATAVAGVRLQIEISENSSLQLEDGGADAISESSVLQAAATSDAMQTLQEEREQGKDASAAFGFAEPGGDDKDGSSPLVAAAAPVTGDGERQVVVWWRLPFRFIHYCAWKVSPVWPISIAAALLGIVVLGRRMYRMRRKTQGLPQIRIAFDDKSIVELYQRVSQFADRAARLNEAFLIAKRVPTLRTLSGAALPWFYKSVLSPKCAITLDICFIYAGKHNPLMDVPYWNPGVMLNEQSLGVAPLMVHQSDPPQEGAAQRPRRAQPRRPQQPPPSSQVSPMVSVELAWIKIGICHSVYRRVHGEALRETVVHHRHHAVVLPELIYYFARLAGSRRRGRHRAERVLNAEVTYVRYLIGWIVKVFDYINRVDKRFCFTVYEVLLEIHESKNCDEVLNEEIYKVIHDSSLNEKHDCNDVIINYINVHCVSDMQNPKLGDACFAMSTTYCNDHDWGDNDSYDVEKFI</sequence>
<reference evidence="1" key="1">
    <citation type="submission" date="2015-06" db="UniProtKB">
        <authorList>
            <consortium name="EnsemblPlants"/>
        </authorList>
    </citation>
    <scope>IDENTIFICATION</scope>
</reference>
<dbReference type="PANTHER" id="PTHR33646">
    <property type="entry name" value="GB|AAF00631.1"/>
    <property type="match status" value="1"/>
</dbReference>
<dbReference type="PANTHER" id="PTHR33646:SF22">
    <property type="entry name" value="OS02G0558500 PROTEIN"/>
    <property type="match status" value="1"/>
</dbReference>
<organism evidence="1">
    <name type="scientific">Aegilops tauschii</name>
    <name type="common">Tausch's goatgrass</name>
    <name type="synonym">Aegilops squarrosa</name>
    <dbReference type="NCBI Taxonomy" id="37682"/>
    <lineage>
        <taxon>Eukaryota</taxon>
        <taxon>Viridiplantae</taxon>
        <taxon>Streptophyta</taxon>
        <taxon>Embryophyta</taxon>
        <taxon>Tracheophyta</taxon>
        <taxon>Spermatophyta</taxon>
        <taxon>Magnoliopsida</taxon>
        <taxon>Liliopsida</taxon>
        <taxon>Poales</taxon>
        <taxon>Poaceae</taxon>
        <taxon>BOP clade</taxon>
        <taxon>Pooideae</taxon>
        <taxon>Triticodae</taxon>
        <taxon>Triticeae</taxon>
        <taxon>Triticinae</taxon>
        <taxon>Aegilops</taxon>
    </lineage>
</organism>
<name>M8CCW3_AEGTA</name>
<evidence type="ECO:0000313" key="1">
    <source>
        <dbReference type="EnsemblPlants" id="EMT32224"/>
    </source>
</evidence>
<dbReference type="AlphaFoldDB" id="M8CCW3"/>
<protein>
    <submittedName>
        <fullName evidence="1">Uncharacterized protein</fullName>
    </submittedName>
</protein>
<proteinExistence type="predicted"/>
<accession>M8CCW3</accession>
<dbReference type="EnsemblPlants" id="EMT32224">
    <property type="protein sequence ID" value="EMT32224"/>
    <property type="gene ID" value="F775_24479"/>
</dbReference>
<dbReference type="InterPro" id="IPR045883">
    <property type="entry name" value="At4g13530-like"/>
</dbReference>